<protein>
    <submittedName>
        <fullName evidence="2">Uncharacterized protein</fullName>
    </submittedName>
</protein>
<dbReference type="InterPro" id="IPR048925">
    <property type="entry name" value="RdfA"/>
</dbReference>
<gene>
    <name evidence="2" type="ORF">GCM10009030_36130</name>
</gene>
<dbReference type="Proteomes" id="UP000605784">
    <property type="component" value="Unassembled WGS sequence"/>
</dbReference>
<dbReference type="RefSeq" id="WP_189001435.1">
    <property type="nucleotide sequence ID" value="NZ_BMOU01000007.1"/>
</dbReference>
<comment type="caution">
    <text evidence="2">The sequence shown here is derived from an EMBL/GenBank/DDBJ whole genome shotgun (WGS) entry which is preliminary data.</text>
</comment>
<reference evidence="2" key="1">
    <citation type="journal article" date="2014" name="Int. J. Syst. Evol. Microbiol.">
        <title>Complete genome sequence of Corynebacterium casei LMG S-19264T (=DSM 44701T), isolated from a smear-ripened cheese.</title>
        <authorList>
            <consortium name="US DOE Joint Genome Institute (JGI-PGF)"/>
            <person name="Walter F."/>
            <person name="Albersmeier A."/>
            <person name="Kalinowski J."/>
            <person name="Ruckert C."/>
        </authorList>
    </citation>
    <scope>NUCLEOTIDE SEQUENCE</scope>
    <source>
        <strain evidence="2">JCM 17820</strain>
    </source>
</reference>
<organism evidence="2 3">
    <name type="scientific">Haloarcula pellucida</name>
    <dbReference type="NCBI Taxonomy" id="1427151"/>
    <lineage>
        <taxon>Archaea</taxon>
        <taxon>Methanobacteriati</taxon>
        <taxon>Methanobacteriota</taxon>
        <taxon>Stenosarchaea group</taxon>
        <taxon>Halobacteria</taxon>
        <taxon>Halobacteriales</taxon>
        <taxon>Haloarculaceae</taxon>
        <taxon>Haloarcula</taxon>
    </lineage>
</organism>
<evidence type="ECO:0000313" key="3">
    <source>
        <dbReference type="Proteomes" id="UP000605784"/>
    </source>
</evidence>
<accession>A0A830GS67</accession>
<evidence type="ECO:0000313" key="2">
    <source>
        <dbReference type="EMBL" id="GGO01993.1"/>
    </source>
</evidence>
<name>A0A830GS67_9EURY</name>
<dbReference type="EMBL" id="BMOU01000007">
    <property type="protein sequence ID" value="GGO01993.1"/>
    <property type="molecule type" value="Genomic_DNA"/>
</dbReference>
<sequence>MTDTDGTTGSKRGPENKVSRLIDQYDLTGIGAELERRWTAEGDARASLRELATEFNHRLVEAALAAENESLLDGEAANLYRLLTDEDTSTGARTKARHRLRRSGLDVEGLRADFVSHRAVHTYLTTCREVTPPSDRDDDADPTARRKRTLDRLTSRVERVTAGTLSDLSAAGELTVDDVDVYVDVQVHCPTCGAQYGLHDLLSRGGCDCQ</sequence>
<evidence type="ECO:0000256" key="1">
    <source>
        <dbReference type="SAM" id="MobiDB-lite"/>
    </source>
</evidence>
<reference evidence="2" key="2">
    <citation type="submission" date="2020-09" db="EMBL/GenBank/DDBJ databases">
        <authorList>
            <person name="Sun Q."/>
            <person name="Ohkuma M."/>
        </authorList>
    </citation>
    <scope>NUCLEOTIDE SEQUENCE</scope>
    <source>
        <strain evidence="2">JCM 17820</strain>
    </source>
</reference>
<dbReference type="Pfam" id="PF21811">
    <property type="entry name" value="RdfA"/>
    <property type="match status" value="1"/>
</dbReference>
<proteinExistence type="predicted"/>
<dbReference type="AlphaFoldDB" id="A0A830GS67"/>
<keyword evidence="3" id="KW-1185">Reference proteome</keyword>
<feature type="region of interest" description="Disordered" evidence="1">
    <location>
        <begin position="131"/>
        <end position="150"/>
    </location>
</feature>